<name>A0ABP9V8W1_9DEIO</name>
<dbReference type="PROSITE" id="PS51746">
    <property type="entry name" value="PPM_2"/>
    <property type="match status" value="1"/>
</dbReference>
<dbReference type="SMART" id="SM00331">
    <property type="entry name" value="PP2C_SIG"/>
    <property type="match status" value="1"/>
</dbReference>
<comment type="caution">
    <text evidence="3">The sequence shown here is derived from an EMBL/GenBank/DDBJ whole genome shotgun (WGS) entry which is preliminary data.</text>
</comment>
<feature type="region of interest" description="Disordered" evidence="1">
    <location>
        <begin position="1"/>
        <end position="127"/>
    </location>
</feature>
<evidence type="ECO:0000256" key="1">
    <source>
        <dbReference type="SAM" id="MobiDB-lite"/>
    </source>
</evidence>
<dbReference type="SMART" id="SM00332">
    <property type="entry name" value="PP2Cc"/>
    <property type="match status" value="1"/>
</dbReference>
<dbReference type="SUPFAM" id="SSF81606">
    <property type="entry name" value="PP2C-like"/>
    <property type="match status" value="1"/>
</dbReference>
<sequence length="610" mass="63846">MTPDDKEHEAGHWDETRDSLKGIFGAKAAPRAETTEEELEAEELETLEQESPSVSRSVEVADGEVEVPAEPTPPMTAPPAPTSSAEPAGESSAAPTPSEAQPAAESKSAGPKAAEPEPASSSFQTGDLEEETYAPTLSAQGHQAGDEVSGYRLNEDLGRGWFTANPVGSGPSADVYAPPDPQADPLWAALLPHRLLPKATKTGDLYVLEPSGGLALRLPLGAGEAKAYLADLARLLFALEKQGYGVTDLDPASVQLAQNGLRLRLPPKVARLGGAAPPSLRDGFTPPEVQEGGPVQPQTGVYLLGALLYFWLTGHPLPPEGPSPITLAGVKASGVPQLLSAMLAPAAKRPSPSEVLALLKTYGTQLPVYTVAATTDIGLNPERPANEDSYGFSWRQLGQHGGGEVLLRACVSDGMGGMAAGEVASQAAVRRFLDSAAGTLENQIWDANAAVLQDMAGRDGGCTISAVELRGTQLQLGHVGDTRAYVSAGGQVEQISKDHSYVAAMVASGQMTPEEAQQSPERNKVLRSLGSLRVPQQGYVMTLPEPLELAVGNRVLLVSDGVWGEVPPDLLQEVLLHEPTPQSVADRLVALSLEAGAPDNVTALVIERVK</sequence>
<feature type="compositionally biased region" description="Pro residues" evidence="1">
    <location>
        <begin position="70"/>
        <end position="81"/>
    </location>
</feature>
<organism evidence="3 4">
    <name type="scientific">Deinococcus xinjiangensis</name>
    <dbReference type="NCBI Taxonomy" id="457454"/>
    <lineage>
        <taxon>Bacteria</taxon>
        <taxon>Thermotogati</taxon>
        <taxon>Deinococcota</taxon>
        <taxon>Deinococci</taxon>
        <taxon>Deinococcales</taxon>
        <taxon>Deinococcaceae</taxon>
        <taxon>Deinococcus</taxon>
    </lineage>
</organism>
<dbReference type="InterPro" id="IPR011009">
    <property type="entry name" value="Kinase-like_dom_sf"/>
</dbReference>
<dbReference type="Gene3D" id="1.10.510.10">
    <property type="entry name" value="Transferase(Phosphotransferase) domain 1"/>
    <property type="match status" value="1"/>
</dbReference>
<dbReference type="RefSeq" id="WP_353541661.1">
    <property type="nucleotide sequence ID" value="NZ_BAABRN010000012.1"/>
</dbReference>
<feature type="domain" description="PPM-type phosphatase" evidence="2">
    <location>
        <begin position="370"/>
        <end position="608"/>
    </location>
</feature>
<dbReference type="SUPFAM" id="SSF56112">
    <property type="entry name" value="Protein kinase-like (PK-like)"/>
    <property type="match status" value="1"/>
</dbReference>
<dbReference type="CDD" id="cd00143">
    <property type="entry name" value="PP2Cc"/>
    <property type="match status" value="1"/>
</dbReference>
<dbReference type="InterPro" id="IPR036457">
    <property type="entry name" value="PPM-type-like_dom_sf"/>
</dbReference>
<evidence type="ECO:0000313" key="4">
    <source>
        <dbReference type="Proteomes" id="UP001458946"/>
    </source>
</evidence>
<protein>
    <recommendedName>
        <fullName evidence="2">PPM-type phosphatase domain-containing protein</fullName>
    </recommendedName>
</protein>
<evidence type="ECO:0000259" key="2">
    <source>
        <dbReference type="PROSITE" id="PS51746"/>
    </source>
</evidence>
<dbReference type="EMBL" id="BAABRN010000012">
    <property type="protein sequence ID" value="GAA5501694.1"/>
    <property type="molecule type" value="Genomic_DNA"/>
</dbReference>
<dbReference type="Proteomes" id="UP001458946">
    <property type="component" value="Unassembled WGS sequence"/>
</dbReference>
<feature type="region of interest" description="Disordered" evidence="1">
    <location>
        <begin position="276"/>
        <end position="295"/>
    </location>
</feature>
<accession>A0ABP9V8W1</accession>
<reference evidence="3 4" key="1">
    <citation type="submission" date="2024-02" db="EMBL/GenBank/DDBJ databases">
        <title>Deinococcus xinjiangensis NBRC 107630.</title>
        <authorList>
            <person name="Ichikawa N."/>
            <person name="Katano-Makiyama Y."/>
            <person name="Hidaka K."/>
        </authorList>
    </citation>
    <scope>NUCLEOTIDE SEQUENCE [LARGE SCALE GENOMIC DNA]</scope>
    <source>
        <strain evidence="3 4">NBRC 107630</strain>
    </source>
</reference>
<dbReference type="Gene3D" id="3.60.40.10">
    <property type="entry name" value="PPM-type phosphatase domain"/>
    <property type="match status" value="1"/>
</dbReference>
<gene>
    <name evidence="3" type="ORF">Dxin01_01431</name>
</gene>
<dbReference type="InterPro" id="IPR001932">
    <property type="entry name" value="PPM-type_phosphatase-like_dom"/>
</dbReference>
<proteinExistence type="predicted"/>
<dbReference type="Pfam" id="PF13672">
    <property type="entry name" value="PP2C_2"/>
    <property type="match status" value="1"/>
</dbReference>
<evidence type="ECO:0000313" key="3">
    <source>
        <dbReference type="EMBL" id="GAA5501694.1"/>
    </source>
</evidence>
<feature type="compositionally biased region" description="Basic and acidic residues" evidence="1">
    <location>
        <begin position="1"/>
        <end position="20"/>
    </location>
</feature>
<keyword evidence="4" id="KW-1185">Reference proteome</keyword>
<feature type="compositionally biased region" description="Acidic residues" evidence="1">
    <location>
        <begin position="35"/>
        <end position="48"/>
    </location>
</feature>
<feature type="compositionally biased region" description="Low complexity" evidence="1">
    <location>
        <begin position="82"/>
        <end position="106"/>
    </location>
</feature>